<dbReference type="Proteomes" id="UP000006753">
    <property type="component" value="Unassembled WGS sequence"/>
</dbReference>
<accession>K1XA71</accession>
<organism evidence="1 2">
    <name type="scientific">Marssonina brunnea f. sp. multigermtubi (strain MB_m1)</name>
    <name type="common">Marssonina leaf spot fungus</name>
    <dbReference type="NCBI Taxonomy" id="1072389"/>
    <lineage>
        <taxon>Eukaryota</taxon>
        <taxon>Fungi</taxon>
        <taxon>Dikarya</taxon>
        <taxon>Ascomycota</taxon>
        <taxon>Pezizomycotina</taxon>
        <taxon>Leotiomycetes</taxon>
        <taxon>Helotiales</taxon>
        <taxon>Drepanopezizaceae</taxon>
        <taxon>Drepanopeziza</taxon>
    </lineage>
</organism>
<evidence type="ECO:0000313" key="2">
    <source>
        <dbReference type="Proteomes" id="UP000006753"/>
    </source>
</evidence>
<sequence>MTDTSKDTPWRAFRYPDNHLTDDMIDNPERLAELLSRLKLAEQDMKPGTLGGIFNNPANDSVTFARDATCVPPDVPKNTRILSFLSIWQSSASPTLDGWFISDFFAFYHLFQNLTPNQTWLHSLDLDSLIDDPKIKRYLHSSPWGKRKVVLDRDILAKIKRGEYHELLKVKELNLRAKFVELLKERLKAASDNGENLLIMILGHGQADTGHLIVGDRGRPFTVKNLIKKFKDVPDVPVMLANDYNAVPFLKSSIKRASGSKFVSAVTKTLTSNPTAKKSLEEEVEDMEDDEEIGELSGLSGQQLHERTDSYAELTGTSYEALAIIDRRAYKHQISFKAQDNDWSANGHVRTGIAMQDLRSRWEALQE</sequence>
<dbReference type="eggNOG" id="ENOG502SNM5">
    <property type="taxonomic scope" value="Eukaryota"/>
</dbReference>
<name>K1XA71_MARBU</name>
<dbReference type="EMBL" id="JH921436">
    <property type="protein sequence ID" value="EKD17608.1"/>
    <property type="molecule type" value="Genomic_DNA"/>
</dbReference>
<reference evidence="1 2" key="1">
    <citation type="journal article" date="2012" name="BMC Genomics">
        <title>Sequencing the genome of Marssonina brunnea reveals fungus-poplar co-evolution.</title>
        <authorList>
            <person name="Zhu S."/>
            <person name="Cao Y.-Z."/>
            <person name="Jiang C."/>
            <person name="Tan B.-Y."/>
            <person name="Wang Z."/>
            <person name="Feng S."/>
            <person name="Zhang L."/>
            <person name="Su X.-H."/>
            <person name="Brejova B."/>
            <person name="Vinar T."/>
            <person name="Xu M."/>
            <person name="Wang M.-X."/>
            <person name="Zhang S.-G."/>
            <person name="Huang M.-R."/>
            <person name="Wu R."/>
            <person name="Zhou Y."/>
        </authorList>
    </citation>
    <scope>NUCLEOTIDE SEQUENCE [LARGE SCALE GENOMIC DNA]</scope>
    <source>
        <strain evidence="1 2">MB_m1</strain>
    </source>
</reference>
<dbReference type="KEGG" id="mbe:MBM_04469"/>
<dbReference type="AlphaFoldDB" id="K1XA71"/>
<dbReference type="HOGENOM" id="CLU_754547_0_0_1"/>
<dbReference type="OrthoDB" id="3564408at2759"/>
<proteinExistence type="predicted"/>
<evidence type="ECO:0000313" key="1">
    <source>
        <dbReference type="EMBL" id="EKD17608.1"/>
    </source>
</evidence>
<gene>
    <name evidence="1" type="ORF">MBM_04469</name>
</gene>
<dbReference type="InParanoid" id="K1XA71"/>
<protein>
    <submittedName>
        <fullName evidence="1">Uncharacterized protein</fullName>
    </submittedName>
</protein>
<keyword evidence="2" id="KW-1185">Reference proteome</keyword>